<organism evidence="2 3">
    <name type="scientific">Brevibacterium celere</name>
    <dbReference type="NCBI Taxonomy" id="225845"/>
    <lineage>
        <taxon>Bacteria</taxon>
        <taxon>Bacillati</taxon>
        <taxon>Actinomycetota</taxon>
        <taxon>Actinomycetes</taxon>
        <taxon>Micrococcales</taxon>
        <taxon>Brevibacteriaceae</taxon>
        <taxon>Brevibacterium</taxon>
    </lineage>
</organism>
<accession>A0A366IE93</accession>
<reference evidence="2 3" key="1">
    <citation type="submission" date="2018-06" db="EMBL/GenBank/DDBJ databases">
        <title>Freshwater and sediment microbial communities from various areas in North America, analyzing microbe dynamics in response to fracking.</title>
        <authorList>
            <person name="Lamendella R."/>
        </authorList>
    </citation>
    <scope>NUCLEOTIDE SEQUENCE [LARGE SCALE GENOMIC DNA]</scope>
    <source>
        <strain evidence="2 3">3b_TX</strain>
    </source>
</reference>
<keyword evidence="1" id="KW-1133">Transmembrane helix</keyword>
<dbReference type="Proteomes" id="UP000253509">
    <property type="component" value="Unassembled WGS sequence"/>
</dbReference>
<gene>
    <name evidence="2" type="ORF">DFO65_11242</name>
</gene>
<proteinExistence type="predicted"/>
<protein>
    <recommendedName>
        <fullName evidence="4">Glycerophosphoryl diester phosphodiesterase family protein</fullName>
    </recommendedName>
</protein>
<dbReference type="Gene3D" id="3.20.20.190">
    <property type="entry name" value="Phosphatidylinositol (PI) phosphodiesterase"/>
    <property type="match status" value="1"/>
</dbReference>
<comment type="caution">
    <text evidence="2">The sequence shown here is derived from an EMBL/GenBank/DDBJ whole genome shotgun (WGS) entry which is preliminary data.</text>
</comment>
<evidence type="ECO:0008006" key="4">
    <source>
        <dbReference type="Google" id="ProtNLM"/>
    </source>
</evidence>
<feature type="transmembrane region" description="Helical" evidence="1">
    <location>
        <begin position="20"/>
        <end position="40"/>
    </location>
</feature>
<dbReference type="EMBL" id="QNSB01000012">
    <property type="protein sequence ID" value="RBP69508.1"/>
    <property type="molecule type" value="Genomic_DNA"/>
</dbReference>
<evidence type="ECO:0000313" key="2">
    <source>
        <dbReference type="EMBL" id="RBP69508.1"/>
    </source>
</evidence>
<keyword evidence="1" id="KW-0472">Membrane</keyword>
<dbReference type="AlphaFoldDB" id="A0A366IE93"/>
<keyword evidence="3" id="KW-1185">Reference proteome</keyword>
<name>A0A366IE93_9MICO</name>
<evidence type="ECO:0000313" key="3">
    <source>
        <dbReference type="Proteomes" id="UP000253509"/>
    </source>
</evidence>
<sequence length="278" mass="28568">MSNRVPVPDRPEPKKFNAPLLAGAVVAVGLIVVLLINVFGSREKLTVDDLNSPAVAALDGGSAVYPANSKLAFTENAKFGYLPAPTLAELGDGTIVAADPKTAPKLMGLDGGLDTLDREAFLERTITAPREGNAAGETITWDETVEAFAGSTVLMPLIETAEVADPALATIAEAGAEKSTIVRTSNPEVADAAAEAGVAALFTGDATASTPDGNFGSEGFTMIAIDASHAAKWTGTDLKVWATGVKDKKQLDELAEAGVFGALSTNPYAIQPSAVKTD</sequence>
<keyword evidence="1" id="KW-0812">Transmembrane</keyword>
<dbReference type="GO" id="GO:0006629">
    <property type="term" value="P:lipid metabolic process"/>
    <property type="evidence" value="ECO:0007669"/>
    <property type="project" value="InterPro"/>
</dbReference>
<evidence type="ECO:0000256" key="1">
    <source>
        <dbReference type="SAM" id="Phobius"/>
    </source>
</evidence>
<dbReference type="GO" id="GO:0008081">
    <property type="term" value="F:phosphoric diester hydrolase activity"/>
    <property type="evidence" value="ECO:0007669"/>
    <property type="project" value="InterPro"/>
</dbReference>
<dbReference type="RefSeq" id="WP_113905194.1">
    <property type="nucleotide sequence ID" value="NZ_QNSB01000012.1"/>
</dbReference>
<dbReference type="InterPro" id="IPR017946">
    <property type="entry name" value="PLC-like_Pdiesterase_TIM-brl"/>
</dbReference>